<organism evidence="8 9">
    <name type="scientific">Rubricoccus marinus</name>
    <dbReference type="NCBI Taxonomy" id="716817"/>
    <lineage>
        <taxon>Bacteria</taxon>
        <taxon>Pseudomonadati</taxon>
        <taxon>Rhodothermota</taxon>
        <taxon>Rhodothermia</taxon>
        <taxon>Rhodothermales</taxon>
        <taxon>Rubricoccaceae</taxon>
        <taxon>Rubricoccus</taxon>
    </lineage>
</organism>
<feature type="transmembrane region" description="Helical" evidence="7">
    <location>
        <begin position="384"/>
        <end position="404"/>
    </location>
</feature>
<dbReference type="Proteomes" id="UP000216446">
    <property type="component" value="Unassembled WGS sequence"/>
</dbReference>
<dbReference type="InterPro" id="IPR050833">
    <property type="entry name" value="Poly_Biosynth_Transport"/>
</dbReference>
<keyword evidence="9" id="KW-1185">Reference proteome</keyword>
<evidence type="ECO:0000256" key="7">
    <source>
        <dbReference type="SAM" id="Phobius"/>
    </source>
</evidence>
<evidence type="ECO:0000256" key="2">
    <source>
        <dbReference type="ARBA" id="ARBA00022475"/>
    </source>
</evidence>
<comment type="subcellular location">
    <subcellularLocation>
        <location evidence="1">Cell membrane</location>
        <topology evidence="1">Multi-pass membrane protein</topology>
    </subcellularLocation>
</comment>
<feature type="region of interest" description="Disordered" evidence="6">
    <location>
        <begin position="410"/>
        <end position="465"/>
    </location>
</feature>
<evidence type="ECO:0000256" key="5">
    <source>
        <dbReference type="ARBA" id="ARBA00023136"/>
    </source>
</evidence>
<evidence type="ECO:0008006" key="10">
    <source>
        <dbReference type="Google" id="ProtNLM"/>
    </source>
</evidence>
<proteinExistence type="predicted"/>
<gene>
    <name evidence="8" type="ORF">BSZ36_10375</name>
</gene>
<keyword evidence="4 7" id="KW-1133">Transmembrane helix</keyword>
<dbReference type="PANTHER" id="PTHR30250:SF11">
    <property type="entry name" value="O-ANTIGEN TRANSPORTER-RELATED"/>
    <property type="match status" value="1"/>
</dbReference>
<feature type="compositionally biased region" description="Low complexity" evidence="6">
    <location>
        <begin position="410"/>
        <end position="423"/>
    </location>
</feature>
<dbReference type="PANTHER" id="PTHR30250">
    <property type="entry name" value="PST FAMILY PREDICTED COLANIC ACID TRANSPORTER"/>
    <property type="match status" value="1"/>
</dbReference>
<evidence type="ECO:0000256" key="4">
    <source>
        <dbReference type="ARBA" id="ARBA00022989"/>
    </source>
</evidence>
<evidence type="ECO:0000313" key="8">
    <source>
        <dbReference type="EMBL" id="OZC03350.1"/>
    </source>
</evidence>
<feature type="compositionally biased region" description="Pro residues" evidence="6">
    <location>
        <begin position="455"/>
        <end position="465"/>
    </location>
</feature>
<feature type="transmembrane region" description="Helical" evidence="7">
    <location>
        <begin position="287"/>
        <end position="307"/>
    </location>
</feature>
<evidence type="ECO:0000256" key="6">
    <source>
        <dbReference type="SAM" id="MobiDB-lite"/>
    </source>
</evidence>
<evidence type="ECO:0000256" key="1">
    <source>
        <dbReference type="ARBA" id="ARBA00004651"/>
    </source>
</evidence>
<feature type="transmembrane region" description="Helical" evidence="7">
    <location>
        <begin position="251"/>
        <end position="275"/>
    </location>
</feature>
<name>A0A259U078_9BACT</name>
<reference evidence="8 9" key="1">
    <citation type="submission" date="2016-11" db="EMBL/GenBank/DDBJ databases">
        <title>Study of marine rhodopsin-containing bacteria.</title>
        <authorList>
            <person name="Yoshizawa S."/>
            <person name="Kumagai Y."/>
            <person name="Kogure K."/>
        </authorList>
    </citation>
    <scope>NUCLEOTIDE SEQUENCE [LARGE SCALE GENOMIC DNA]</scope>
    <source>
        <strain evidence="8 9">SG-29</strain>
    </source>
</reference>
<feature type="transmembrane region" description="Helical" evidence="7">
    <location>
        <begin position="218"/>
        <end position="239"/>
    </location>
</feature>
<accession>A0A259U078</accession>
<keyword evidence="2" id="KW-1003">Cell membrane</keyword>
<dbReference type="AlphaFoldDB" id="A0A259U078"/>
<dbReference type="InParanoid" id="A0A259U078"/>
<dbReference type="EMBL" id="MQWB01000001">
    <property type="protein sequence ID" value="OZC03350.1"/>
    <property type="molecule type" value="Genomic_DNA"/>
</dbReference>
<feature type="transmembrane region" description="Helical" evidence="7">
    <location>
        <begin position="105"/>
        <end position="126"/>
    </location>
</feature>
<evidence type="ECO:0000313" key="9">
    <source>
        <dbReference type="Proteomes" id="UP000216446"/>
    </source>
</evidence>
<comment type="caution">
    <text evidence="8">The sequence shown here is derived from an EMBL/GenBank/DDBJ whole genome shotgun (WGS) entry which is preliminary data.</text>
</comment>
<sequence length="465" mass="47943">MWSVLDQALFAGANFVVNVLLARWLSPEAYGAYTVAFTVFLLFSTLHQGMLTEPMLVFGPGRFKDRLPAYFGTLLRGHLGVSAIGFAVLGAGALGTWAFGGPLALTVGLLAIAIAQGGILLTWLTRSMQYVTFEPQRSAVAGAIYAVLLLGGVAALYAAGVIGEVESTDVLLAVGVTGAAGLLSGLWLVRRGGLWPLPTPEAEVVREARAQHVEYGRWAVASGGLDWVAGYLPIMWLSLAGGLAEAGGLRALYNFALPAVHVFQVLGTLMVPTFVKALEGGTGRRTLGALTALAVVLAGIYGAVLLVAGAPALSLIYDGKFDAYADLMWAVALVPVGIGVVVVLLSCLRAMERPRQLFWARIVALVLTVAPLALLGGVTTARAALLTIVAISLASALAMGIDALRHLGTSGASGPDSASGDGPQSPPPASGDGAGHAHTPEATGEPRLPLHSASPIPPPEAEPWT</sequence>
<feature type="transmembrane region" description="Helical" evidence="7">
    <location>
        <begin position="327"/>
        <end position="346"/>
    </location>
</feature>
<feature type="transmembrane region" description="Helical" evidence="7">
    <location>
        <begin position="170"/>
        <end position="189"/>
    </location>
</feature>
<protein>
    <recommendedName>
        <fullName evidence="10">Polysaccharide biosynthesis protein C-terminal domain-containing protein</fullName>
    </recommendedName>
</protein>
<feature type="transmembrane region" description="Helical" evidence="7">
    <location>
        <begin position="79"/>
        <end position="99"/>
    </location>
</feature>
<keyword evidence="3 7" id="KW-0812">Transmembrane</keyword>
<feature type="transmembrane region" description="Helical" evidence="7">
    <location>
        <begin position="358"/>
        <end position="378"/>
    </location>
</feature>
<keyword evidence="5 7" id="KW-0472">Membrane</keyword>
<dbReference type="GO" id="GO:0005886">
    <property type="term" value="C:plasma membrane"/>
    <property type="evidence" value="ECO:0007669"/>
    <property type="project" value="UniProtKB-SubCell"/>
</dbReference>
<feature type="transmembrane region" description="Helical" evidence="7">
    <location>
        <begin position="138"/>
        <end position="158"/>
    </location>
</feature>
<dbReference type="RefSeq" id="WP_094548611.1">
    <property type="nucleotide sequence ID" value="NZ_MQWB01000001.1"/>
</dbReference>
<evidence type="ECO:0000256" key="3">
    <source>
        <dbReference type="ARBA" id="ARBA00022692"/>
    </source>
</evidence>